<dbReference type="InterPro" id="IPR048020">
    <property type="entry name" value="Transpos_IS3"/>
</dbReference>
<sequence length="388" mass="45323">MGKNVYSREVKWAVVKDKLSGQLTIKEIMEKHGIKNKSQIETWMKWYHANETYRFDQPIGKQYTFGHGPEFSSENDKRERQMSHLKMENEILKKVHGNRKGVEKEVVLQTVGRLKGKYTVTAILSALGVPRANYYRWCAEGVEKLLSVKEEAIIELCKRTKYRNGHRKIKALLKQEYQIQLNRNTVQDIMQKHNLQCRIKPKRKWKSQGESVIVAPDLLKRDFFASEPNQKWVTDITYIQYGSTIKYLSTIMDLFNNEIIAYKLYDHQQTPLVIDTLKLALAARNNPEGVIVHSDQGSVYTSYAFQNYVKEHHLVSSMSRRGNCWDNAVIESFHSNLKSEEFQFTKFNTLSNQEVGERVITYLNYYNEERIQEKLGYLTPIKYGAMAA</sequence>
<dbReference type="InterPro" id="IPR009057">
    <property type="entry name" value="Homeodomain-like_sf"/>
</dbReference>
<dbReference type="RefSeq" id="WP_142643100.1">
    <property type="nucleotide sequence ID" value="NZ_VDGI01000015.1"/>
</dbReference>
<organism evidence="3 4">
    <name type="scientific">Psychrobacillus vulpis</name>
    <dbReference type="NCBI Taxonomy" id="2325572"/>
    <lineage>
        <taxon>Bacteria</taxon>
        <taxon>Bacillati</taxon>
        <taxon>Bacillota</taxon>
        <taxon>Bacilli</taxon>
        <taxon>Bacillales</taxon>
        <taxon>Bacillaceae</taxon>
        <taxon>Psychrobacillus</taxon>
    </lineage>
</organism>
<dbReference type="GO" id="GO:0015074">
    <property type="term" value="P:DNA integration"/>
    <property type="evidence" value="ECO:0007669"/>
    <property type="project" value="InterPro"/>
</dbReference>
<comment type="function">
    <text evidence="1">Involved in the transposition of the insertion sequence.</text>
</comment>
<dbReference type="InterPro" id="IPR036397">
    <property type="entry name" value="RNaseH_sf"/>
</dbReference>
<feature type="domain" description="Integrase catalytic" evidence="2">
    <location>
        <begin position="224"/>
        <end position="388"/>
    </location>
</feature>
<dbReference type="NCBIfam" id="NF033516">
    <property type="entry name" value="transpos_IS3"/>
    <property type="match status" value="1"/>
</dbReference>
<dbReference type="Pfam" id="PF13333">
    <property type="entry name" value="rve_2"/>
    <property type="match status" value="1"/>
</dbReference>
<dbReference type="SUPFAM" id="SSF46689">
    <property type="entry name" value="Homeodomain-like"/>
    <property type="match status" value="1"/>
</dbReference>
<dbReference type="InterPro" id="IPR012337">
    <property type="entry name" value="RNaseH-like_sf"/>
</dbReference>
<proteinExistence type="predicted"/>
<dbReference type="InterPro" id="IPR050900">
    <property type="entry name" value="Transposase_IS3/IS150/IS904"/>
</dbReference>
<dbReference type="PROSITE" id="PS50994">
    <property type="entry name" value="INTEGRASE"/>
    <property type="match status" value="1"/>
</dbReference>
<dbReference type="PANTHER" id="PTHR46889">
    <property type="entry name" value="TRANSPOSASE INSF FOR INSERTION SEQUENCE IS3B-RELATED"/>
    <property type="match status" value="1"/>
</dbReference>
<dbReference type="Pfam" id="PF13276">
    <property type="entry name" value="HTH_21"/>
    <property type="match status" value="1"/>
</dbReference>
<evidence type="ECO:0000256" key="1">
    <source>
        <dbReference type="ARBA" id="ARBA00002286"/>
    </source>
</evidence>
<comment type="caution">
    <text evidence="3">The sequence shown here is derived from an EMBL/GenBank/DDBJ whole genome shotgun (WGS) entry which is preliminary data.</text>
</comment>
<gene>
    <name evidence="3" type="ORF">FG384_13320</name>
</gene>
<dbReference type="AlphaFoldDB" id="A0A544TP00"/>
<dbReference type="SUPFAM" id="SSF53098">
    <property type="entry name" value="Ribonuclease H-like"/>
    <property type="match status" value="1"/>
</dbReference>
<keyword evidence="4" id="KW-1185">Reference proteome</keyword>
<evidence type="ECO:0000259" key="2">
    <source>
        <dbReference type="PROSITE" id="PS50994"/>
    </source>
</evidence>
<accession>A0A544TP00</accession>
<dbReference type="OrthoDB" id="9781005at2"/>
<reference evidence="3 4" key="1">
    <citation type="submission" date="2019-06" db="EMBL/GenBank/DDBJ databases">
        <title>Psychrobacillus vulpis sp. nov., a new species isolated from feces of a red fox that inhabits in The Tablas de Daimiel Natural Park, Albacete, Spain.</title>
        <authorList>
            <person name="Rodriguez M."/>
            <person name="Reina J.C."/>
            <person name="Bejar V."/>
            <person name="Llamas I."/>
        </authorList>
    </citation>
    <scope>NUCLEOTIDE SEQUENCE [LARGE SCALE GENOMIC DNA]</scope>
    <source>
        <strain evidence="3 4">Z8</strain>
    </source>
</reference>
<evidence type="ECO:0000313" key="4">
    <source>
        <dbReference type="Proteomes" id="UP000316626"/>
    </source>
</evidence>
<protein>
    <submittedName>
        <fullName evidence="3">IS3 family transposase</fullName>
    </submittedName>
</protein>
<name>A0A544TP00_9BACI</name>
<dbReference type="EMBL" id="VDGI01000015">
    <property type="protein sequence ID" value="TQR19188.1"/>
    <property type="molecule type" value="Genomic_DNA"/>
</dbReference>
<dbReference type="Pfam" id="PF00665">
    <property type="entry name" value="rve"/>
    <property type="match status" value="1"/>
</dbReference>
<dbReference type="GO" id="GO:0003676">
    <property type="term" value="F:nucleic acid binding"/>
    <property type="evidence" value="ECO:0007669"/>
    <property type="project" value="InterPro"/>
</dbReference>
<dbReference type="InterPro" id="IPR025948">
    <property type="entry name" value="HTH-like_dom"/>
</dbReference>
<dbReference type="Gene3D" id="3.30.420.10">
    <property type="entry name" value="Ribonuclease H-like superfamily/Ribonuclease H"/>
    <property type="match status" value="1"/>
</dbReference>
<dbReference type="Proteomes" id="UP000316626">
    <property type="component" value="Unassembled WGS sequence"/>
</dbReference>
<dbReference type="PANTHER" id="PTHR46889:SF4">
    <property type="entry name" value="TRANSPOSASE INSO FOR INSERTION SEQUENCE ELEMENT IS911B-RELATED"/>
    <property type="match status" value="1"/>
</dbReference>
<dbReference type="InterPro" id="IPR001584">
    <property type="entry name" value="Integrase_cat-core"/>
</dbReference>
<evidence type="ECO:0000313" key="3">
    <source>
        <dbReference type="EMBL" id="TQR19188.1"/>
    </source>
</evidence>